<keyword evidence="1" id="KW-0472">Membrane</keyword>
<feature type="transmembrane region" description="Helical" evidence="1">
    <location>
        <begin position="319"/>
        <end position="343"/>
    </location>
</feature>
<feature type="transmembrane region" description="Helical" evidence="1">
    <location>
        <begin position="660"/>
        <end position="681"/>
    </location>
</feature>
<sequence length="695" mass="78416">MVLVITSAVTILLWLLFMTDQHNKVMNQDRSNLNNFYIQLGLPLKSTSDLKYKKIVADISKISKLLNIPFLKIAGYKGHGLGPKTVDYSKTVDDTVFEVSDLDSSALAKSFKVKLRNGHEYSTKYSKSRVPLVKYGIADFTIKRIDIYKSPQTREGLFYLQTQDITGVRKFRRILSKKLNKDLGVKLTENDFNPSTVPNLDQSGPVNFQQLAITMTFFQLVLIIIYCLSISRDLGIYRLLGYSIVSALKKTTMPLLLLGSGIGVIPALILAIVNKHYELIWPLISLACLVMVVLGLVIFLIAFILNILPTSRLLIKRTYAKATFVVVYVVKGILLTFVLSSALPLGDLMYQSIVANVNDNKSAVYNDYAVFFPTSIGYNQEDLINPQNQSKLLNSVVYPDVNKNGGILIDTIGISGPNSKMKRQYQLVTVNPNYLRFNPLYKSDGTRVRENEVNKRPSILLAKKYRSNLKLQSQIKQYIYKDLKINNPRIIYINNNQSIIDEAGEKVRNYGYIYVRSPKVFDEYGNMFTGNDRDPLKIALHGKTPQEVYKTKYQALFKKYNLTDNYPQLIRASAIQLNVLQQAEGNIMANIISIMITLVTFLVISISLVYLYFSIFGRTYAIKQTLGISIARSSLGLWLLWVIQIILTVIFTFSSSQVSVSGIVLLIFAIGVDFIVSLVGLKIFSKNSIRGLLNE</sequence>
<dbReference type="AlphaFoldDB" id="A0A1I1SPR4"/>
<dbReference type="STRING" id="1505723.SAMN04487792_1045"/>
<evidence type="ECO:0000256" key="1">
    <source>
        <dbReference type="SAM" id="Phobius"/>
    </source>
</evidence>
<feature type="transmembrane region" description="Helical" evidence="1">
    <location>
        <begin position="587"/>
        <end position="613"/>
    </location>
</feature>
<keyword evidence="1" id="KW-1133">Transmembrane helix</keyword>
<keyword evidence="1" id="KW-0812">Transmembrane</keyword>
<evidence type="ECO:0000313" key="2">
    <source>
        <dbReference type="EMBL" id="SFD48351.1"/>
    </source>
</evidence>
<feature type="transmembrane region" description="Helical" evidence="1">
    <location>
        <begin position="211"/>
        <end position="231"/>
    </location>
</feature>
<dbReference type="Proteomes" id="UP000199599">
    <property type="component" value="Unassembled WGS sequence"/>
</dbReference>
<dbReference type="EMBL" id="FOMN01000005">
    <property type="protein sequence ID" value="SFD48351.1"/>
    <property type="molecule type" value="Genomic_DNA"/>
</dbReference>
<gene>
    <name evidence="2" type="ORF">SAMN04487792_1045</name>
</gene>
<proteinExistence type="predicted"/>
<feature type="transmembrane region" description="Helical" evidence="1">
    <location>
        <begin position="252"/>
        <end position="273"/>
    </location>
</feature>
<reference evidence="3" key="1">
    <citation type="submission" date="2016-10" db="EMBL/GenBank/DDBJ databases">
        <authorList>
            <person name="Varghese N."/>
            <person name="Submissions S."/>
        </authorList>
    </citation>
    <scope>NUCLEOTIDE SEQUENCE [LARGE SCALE GENOMIC DNA]</scope>
    <source>
        <strain evidence="3">R-53102</strain>
    </source>
</reference>
<protein>
    <recommendedName>
        <fullName evidence="4">Bacteriocin-associated integral membrane protein</fullName>
    </recommendedName>
</protein>
<accession>A0A1I1SPR4</accession>
<organism evidence="2 3">
    <name type="scientific">Lactobacillus bombicola</name>
    <dbReference type="NCBI Taxonomy" id="1505723"/>
    <lineage>
        <taxon>Bacteria</taxon>
        <taxon>Bacillati</taxon>
        <taxon>Bacillota</taxon>
        <taxon>Bacilli</taxon>
        <taxon>Lactobacillales</taxon>
        <taxon>Lactobacillaceae</taxon>
        <taxon>Lactobacillus</taxon>
    </lineage>
</organism>
<evidence type="ECO:0008006" key="4">
    <source>
        <dbReference type="Google" id="ProtNLM"/>
    </source>
</evidence>
<evidence type="ECO:0000313" key="3">
    <source>
        <dbReference type="Proteomes" id="UP000199599"/>
    </source>
</evidence>
<feature type="transmembrane region" description="Helical" evidence="1">
    <location>
        <begin position="634"/>
        <end position="654"/>
    </location>
</feature>
<name>A0A1I1SPR4_9LACO</name>
<feature type="transmembrane region" description="Helical" evidence="1">
    <location>
        <begin position="279"/>
        <end position="307"/>
    </location>
</feature>